<dbReference type="InterPro" id="IPR036412">
    <property type="entry name" value="HAD-like_sf"/>
</dbReference>
<dbReference type="Gene3D" id="3.30.1240.10">
    <property type="match status" value="1"/>
</dbReference>
<dbReference type="InterPro" id="IPR023214">
    <property type="entry name" value="HAD_sf"/>
</dbReference>
<dbReference type="Pfam" id="PF08282">
    <property type="entry name" value="Hydrolase_3"/>
    <property type="match status" value="1"/>
</dbReference>
<dbReference type="AlphaFoldDB" id="A0A179B533"/>
<dbReference type="PROSITE" id="PS01228">
    <property type="entry name" value="COF_1"/>
    <property type="match status" value="1"/>
</dbReference>
<dbReference type="PANTHER" id="PTHR10000">
    <property type="entry name" value="PHOSPHOSERINE PHOSPHATASE"/>
    <property type="match status" value="1"/>
</dbReference>
<dbReference type="STRING" id="1823756.A4H34_06780"/>
<accession>A0A179B533</accession>
<evidence type="ECO:0000313" key="2">
    <source>
        <dbReference type="Proteomes" id="UP000078368"/>
    </source>
</evidence>
<dbReference type="PANTHER" id="PTHR10000:SF25">
    <property type="entry name" value="PHOSPHATASE YKRA-RELATED"/>
    <property type="match status" value="1"/>
</dbReference>
<dbReference type="Proteomes" id="UP000078368">
    <property type="component" value="Unassembled WGS sequence"/>
</dbReference>
<dbReference type="PRINTS" id="PR00119">
    <property type="entry name" value="CATATPASE"/>
</dbReference>
<dbReference type="GO" id="GO:0016791">
    <property type="term" value="F:phosphatase activity"/>
    <property type="evidence" value="ECO:0007669"/>
    <property type="project" value="TreeGrafter"/>
</dbReference>
<keyword evidence="2" id="KW-1185">Reference proteome</keyword>
<comment type="caution">
    <text evidence="1">The sequence shown here is derived from an EMBL/GenBank/DDBJ whole genome shotgun (WGS) entry which is preliminary data.</text>
</comment>
<dbReference type="PROSITE" id="PS01229">
    <property type="entry name" value="COF_2"/>
    <property type="match status" value="1"/>
</dbReference>
<dbReference type="Gene3D" id="3.40.50.1000">
    <property type="entry name" value="HAD superfamily/HAD-like"/>
    <property type="match status" value="1"/>
</dbReference>
<dbReference type="GO" id="GO:0000287">
    <property type="term" value="F:magnesium ion binding"/>
    <property type="evidence" value="ECO:0007669"/>
    <property type="project" value="TreeGrafter"/>
</dbReference>
<reference evidence="1 2" key="1">
    <citation type="submission" date="2016-04" db="EMBL/GenBank/DDBJ databases">
        <title>Peptidophaga gingivicola gen. nov., sp. nov., isolated from human subgingival plaque.</title>
        <authorList>
            <person name="Beall C.J."/>
            <person name="Mokrzan E.M."/>
            <person name="Griffen A.L."/>
            <person name="Leys E.J."/>
        </authorList>
    </citation>
    <scope>NUCLEOTIDE SEQUENCE [LARGE SCALE GENOMIC DNA]</scope>
    <source>
        <strain evidence="1 2">BA112</strain>
    </source>
</reference>
<sequence>MPKLICIDVDGTLVTETQETPASAREAVRASIAAGNKLLLSTGRSLPEIYPFLWDLGFHGIIAGSGAYVKIGEEVVMDRRMSAEEISYVTDIYRRHGVNWMWQGPDEFCMSEGFFGSFAGAPNAEGSPWHPYYLQILPVLSTKVPTSTSKGLFVLPYDSSVSYEEFVEIIGPKYHIIPDSVGAAEGTTGELLLAGLTKDVGMRAAAKHLGFDVADTVAIGDSPNDIEILKAAGTSVAMGNATDAVKSHADLVTSAIDDDGVYRAFETLGLM</sequence>
<dbReference type="RefSeq" id="WP_009198860.1">
    <property type="nucleotide sequence ID" value="NZ_LVZK01000001.1"/>
</dbReference>
<organism evidence="1 2">
    <name type="scientific">Peptidiphaga gingivicola</name>
    <dbReference type="NCBI Taxonomy" id="2741497"/>
    <lineage>
        <taxon>Bacteria</taxon>
        <taxon>Bacillati</taxon>
        <taxon>Actinomycetota</taxon>
        <taxon>Actinomycetes</taxon>
        <taxon>Actinomycetales</taxon>
        <taxon>Actinomycetaceae</taxon>
        <taxon>Peptidiphaga</taxon>
    </lineage>
</organism>
<protein>
    <recommendedName>
        <fullName evidence="3">Hydrolase</fullName>
    </recommendedName>
</protein>
<evidence type="ECO:0008006" key="3">
    <source>
        <dbReference type="Google" id="ProtNLM"/>
    </source>
</evidence>
<dbReference type="EMBL" id="LVZK01000001">
    <property type="protein sequence ID" value="OAP86808.1"/>
    <property type="molecule type" value="Genomic_DNA"/>
</dbReference>
<name>A0A179B533_9ACTO</name>
<dbReference type="GO" id="GO:0005829">
    <property type="term" value="C:cytosol"/>
    <property type="evidence" value="ECO:0007669"/>
    <property type="project" value="TreeGrafter"/>
</dbReference>
<dbReference type="OrthoDB" id="3180855at2"/>
<gene>
    <name evidence="1" type="ORF">A4H34_06780</name>
</gene>
<dbReference type="SUPFAM" id="SSF56784">
    <property type="entry name" value="HAD-like"/>
    <property type="match status" value="1"/>
</dbReference>
<proteinExistence type="predicted"/>
<evidence type="ECO:0000313" key="1">
    <source>
        <dbReference type="EMBL" id="OAP86808.1"/>
    </source>
</evidence>